<dbReference type="NCBIfam" id="TIGR02937">
    <property type="entry name" value="sigma70-ECF"/>
    <property type="match status" value="1"/>
</dbReference>
<dbReference type="PANTHER" id="PTHR43133:SF60">
    <property type="entry name" value="RNA POLYMERASE SIGMA FACTOR SIGV"/>
    <property type="match status" value="1"/>
</dbReference>
<gene>
    <name evidence="7" type="ORF">H9911_10180</name>
</gene>
<dbReference type="Pfam" id="PF08281">
    <property type="entry name" value="Sigma70_r4_2"/>
    <property type="match status" value="1"/>
</dbReference>
<dbReference type="InterPro" id="IPR013324">
    <property type="entry name" value="RNA_pol_sigma_r3/r4-like"/>
</dbReference>
<dbReference type="InterPro" id="IPR014284">
    <property type="entry name" value="RNA_pol_sigma-70_dom"/>
</dbReference>
<reference evidence="7" key="1">
    <citation type="journal article" date="2021" name="PeerJ">
        <title>Extensive microbial diversity within the chicken gut microbiome revealed by metagenomics and culture.</title>
        <authorList>
            <person name="Gilroy R."/>
            <person name="Ravi A."/>
            <person name="Getino M."/>
            <person name="Pursley I."/>
            <person name="Horton D.L."/>
            <person name="Alikhan N.F."/>
            <person name="Baker D."/>
            <person name="Gharbi K."/>
            <person name="Hall N."/>
            <person name="Watson M."/>
            <person name="Adriaenssens E.M."/>
            <person name="Foster-Nyarko E."/>
            <person name="Jarju S."/>
            <person name="Secka A."/>
            <person name="Antonio M."/>
            <person name="Oren A."/>
            <person name="Chaudhuri R.R."/>
            <person name="La Ragione R."/>
            <person name="Hildebrand F."/>
            <person name="Pallen M.J."/>
        </authorList>
    </citation>
    <scope>NUCLEOTIDE SEQUENCE</scope>
    <source>
        <strain evidence="7">ChiGjej3B3-11674</strain>
    </source>
</reference>
<dbReference type="CDD" id="cd06171">
    <property type="entry name" value="Sigma70_r4"/>
    <property type="match status" value="1"/>
</dbReference>
<evidence type="ECO:0000313" key="8">
    <source>
        <dbReference type="Proteomes" id="UP000823897"/>
    </source>
</evidence>
<dbReference type="Proteomes" id="UP000823897">
    <property type="component" value="Unassembled WGS sequence"/>
</dbReference>
<dbReference type="Gene3D" id="1.10.10.10">
    <property type="entry name" value="Winged helix-like DNA-binding domain superfamily/Winged helix DNA-binding domain"/>
    <property type="match status" value="1"/>
</dbReference>
<dbReference type="InterPro" id="IPR007627">
    <property type="entry name" value="RNA_pol_sigma70_r2"/>
</dbReference>
<keyword evidence="4" id="KW-0804">Transcription</keyword>
<dbReference type="InterPro" id="IPR013325">
    <property type="entry name" value="RNA_pol_sigma_r2"/>
</dbReference>
<evidence type="ECO:0000259" key="6">
    <source>
        <dbReference type="Pfam" id="PF08281"/>
    </source>
</evidence>
<feature type="domain" description="RNA polymerase sigma factor 70 region 4 type 2" evidence="6">
    <location>
        <begin position="97"/>
        <end position="147"/>
    </location>
</feature>
<dbReference type="AlphaFoldDB" id="A0A9D2R7F6"/>
<evidence type="ECO:0000256" key="2">
    <source>
        <dbReference type="ARBA" id="ARBA00023015"/>
    </source>
</evidence>
<reference evidence="7" key="2">
    <citation type="submission" date="2021-04" db="EMBL/GenBank/DDBJ databases">
        <authorList>
            <person name="Gilroy R."/>
        </authorList>
    </citation>
    <scope>NUCLEOTIDE SEQUENCE</scope>
    <source>
        <strain evidence="7">ChiGjej3B3-11674</strain>
    </source>
</reference>
<dbReference type="GO" id="GO:0006352">
    <property type="term" value="P:DNA-templated transcription initiation"/>
    <property type="evidence" value="ECO:0007669"/>
    <property type="project" value="InterPro"/>
</dbReference>
<dbReference type="GO" id="GO:0016987">
    <property type="term" value="F:sigma factor activity"/>
    <property type="evidence" value="ECO:0007669"/>
    <property type="project" value="UniProtKB-KW"/>
</dbReference>
<dbReference type="GO" id="GO:0003677">
    <property type="term" value="F:DNA binding"/>
    <property type="evidence" value="ECO:0007669"/>
    <property type="project" value="InterPro"/>
</dbReference>
<comment type="similarity">
    <text evidence="1">Belongs to the sigma-70 factor family. ECF subfamily.</text>
</comment>
<dbReference type="InterPro" id="IPR013249">
    <property type="entry name" value="RNA_pol_sigma70_r4_t2"/>
</dbReference>
<evidence type="ECO:0000259" key="5">
    <source>
        <dbReference type="Pfam" id="PF04542"/>
    </source>
</evidence>
<name>A0A9D2R7F6_9FIRM</name>
<protein>
    <submittedName>
        <fullName evidence="7">RNA polymerase sigma factor</fullName>
    </submittedName>
</protein>
<evidence type="ECO:0000313" key="7">
    <source>
        <dbReference type="EMBL" id="HJD34893.1"/>
    </source>
</evidence>
<evidence type="ECO:0000256" key="3">
    <source>
        <dbReference type="ARBA" id="ARBA00023082"/>
    </source>
</evidence>
<keyword evidence="3" id="KW-0731">Sigma factor</keyword>
<accession>A0A9D2R7F6</accession>
<dbReference type="SUPFAM" id="SSF88946">
    <property type="entry name" value="Sigma2 domain of RNA polymerase sigma factors"/>
    <property type="match status" value="1"/>
</dbReference>
<dbReference type="Gene3D" id="1.10.1740.10">
    <property type="match status" value="1"/>
</dbReference>
<dbReference type="Pfam" id="PF04542">
    <property type="entry name" value="Sigma70_r2"/>
    <property type="match status" value="1"/>
</dbReference>
<dbReference type="SUPFAM" id="SSF88659">
    <property type="entry name" value="Sigma3 and sigma4 domains of RNA polymerase sigma factors"/>
    <property type="match status" value="1"/>
</dbReference>
<dbReference type="InterPro" id="IPR039425">
    <property type="entry name" value="RNA_pol_sigma-70-like"/>
</dbReference>
<dbReference type="PANTHER" id="PTHR43133">
    <property type="entry name" value="RNA POLYMERASE ECF-TYPE SIGMA FACTO"/>
    <property type="match status" value="1"/>
</dbReference>
<feature type="domain" description="RNA polymerase sigma-70 region 2" evidence="5">
    <location>
        <begin position="10"/>
        <end position="73"/>
    </location>
</feature>
<keyword evidence="2" id="KW-0805">Transcription regulation</keyword>
<evidence type="ECO:0000256" key="4">
    <source>
        <dbReference type="ARBA" id="ARBA00023163"/>
    </source>
</evidence>
<sequence>MYKESSVEEIFEKYGEMLYKICIVMLKRTHDAEDTVQDIIIKYMTHNPAFISSEHEKAWMIRVAMNLCKDKLRFYKIYPQINIETITTIYPEQSEDNQILEALLALQPKYKEVLLLHYVEGYKCQEISGILKIKEATVKKRLERGRNILKKELRGEVSSEKKSN</sequence>
<dbReference type="InterPro" id="IPR036388">
    <property type="entry name" value="WH-like_DNA-bd_sf"/>
</dbReference>
<comment type="caution">
    <text evidence="7">The sequence shown here is derived from an EMBL/GenBank/DDBJ whole genome shotgun (WGS) entry which is preliminary data.</text>
</comment>
<proteinExistence type="inferred from homology"/>
<organism evidence="7 8">
    <name type="scientific">Candidatus Mediterraneibacter tabaqchaliae</name>
    <dbReference type="NCBI Taxonomy" id="2838689"/>
    <lineage>
        <taxon>Bacteria</taxon>
        <taxon>Bacillati</taxon>
        <taxon>Bacillota</taxon>
        <taxon>Clostridia</taxon>
        <taxon>Lachnospirales</taxon>
        <taxon>Lachnospiraceae</taxon>
        <taxon>Mediterraneibacter</taxon>
    </lineage>
</organism>
<dbReference type="EMBL" id="DWUV01000195">
    <property type="protein sequence ID" value="HJD34893.1"/>
    <property type="molecule type" value="Genomic_DNA"/>
</dbReference>
<evidence type="ECO:0000256" key="1">
    <source>
        <dbReference type="ARBA" id="ARBA00010641"/>
    </source>
</evidence>